<keyword evidence="8 15" id="KW-0479">Metal-binding</keyword>
<feature type="domain" description="CFEM" evidence="18">
    <location>
        <begin position="1"/>
        <end position="110"/>
    </location>
</feature>
<evidence type="ECO:0000256" key="6">
    <source>
        <dbReference type="ARBA" id="ARBA00022617"/>
    </source>
</evidence>
<dbReference type="AlphaFoldDB" id="A0AAD4CVL6"/>
<dbReference type="PANTHER" id="PTHR37928">
    <property type="entry name" value="CFEM DOMAIN PROTEIN (AFU_ORTHOLOGUE AFUA_6G14090)"/>
    <property type="match status" value="1"/>
</dbReference>
<dbReference type="InterPro" id="IPR008427">
    <property type="entry name" value="Extracellular_membr_CFEM_dom"/>
</dbReference>
<dbReference type="Proteomes" id="UP001194746">
    <property type="component" value="Unassembled WGS sequence"/>
</dbReference>
<reference evidence="19" key="2">
    <citation type="submission" date="2020-02" db="EMBL/GenBank/DDBJ databases">
        <authorList>
            <person name="Gilchrist C.L.M."/>
            <person name="Chooi Y.-H."/>
        </authorList>
    </citation>
    <scope>NUCLEOTIDE SEQUENCE</scope>
    <source>
        <strain evidence="19">MST-FP2251</strain>
    </source>
</reference>
<keyword evidence="12 15" id="KW-1015">Disulfide bond</keyword>
<feature type="disulfide bond" evidence="15">
    <location>
        <begin position="52"/>
        <end position="85"/>
    </location>
</feature>
<comment type="caution">
    <text evidence="19">The sequence shown here is derived from an EMBL/GenBank/DDBJ whole genome shotgun (WGS) entry which is preliminary data.</text>
</comment>
<evidence type="ECO:0000256" key="16">
    <source>
        <dbReference type="SAM" id="MobiDB-lite"/>
    </source>
</evidence>
<comment type="caution">
    <text evidence="15">Lacks conserved residue(s) required for the propagation of feature annotation.</text>
</comment>
<dbReference type="Pfam" id="PF05730">
    <property type="entry name" value="CFEM"/>
    <property type="match status" value="1"/>
</dbReference>
<keyword evidence="11" id="KW-0472">Membrane</keyword>
<evidence type="ECO:0000256" key="1">
    <source>
        <dbReference type="ARBA" id="ARBA00004609"/>
    </source>
</evidence>
<evidence type="ECO:0000256" key="2">
    <source>
        <dbReference type="ARBA" id="ARBA00004613"/>
    </source>
</evidence>
<evidence type="ECO:0000256" key="15">
    <source>
        <dbReference type="PROSITE-ProRule" id="PRU01356"/>
    </source>
</evidence>
<comment type="subcellular location">
    <subcellularLocation>
        <location evidence="1">Cell membrane</location>
        <topology evidence="1">Lipid-anchor</topology>
        <topology evidence="1">GPI-anchor</topology>
    </subcellularLocation>
    <subcellularLocation>
        <location evidence="2">Secreted</location>
    </subcellularLocation>
</comment>
<accession>A0AAD4CVL6</accession>
<dbReference type="PANTHER" id="PTHR37928:SF2">
    <property type="entry name" value="GPI ANCHORED CFEM DOMAIN PROTEIN (AFU_ORTHOLOGUE AFUA_6G10580)"/>
    <property type="match status" value="1"/>
</dbReference>
<dbReference type="InterPro" id="IPR051735">
    <property type="entry name" value="CFEM_domain"/>
</dbReference>
<dbReference type="PROSITE" id="PS52012">
    <property type="entry name" value="CFEM"/>
    <property type="match status" value="1"/>
</dbReference>
<evidence type="ECO:0000256" key="10">
    <source>
        <dbReference type="ARBA" id="ARBA00023004"/>
    </source>
</evidence>
<keyword evidence="10 15" id="KW-0408">Iron</keyword>
<feature type="chain" id="PRO_5042211199" description="CFEM domain-containing protein" evidence="17">
    <location>
        <begin position="21"/>
        <end position="199"/>
    </location>
</feature>
<feature type="signal peptide" evidence="17">
    <location>
        <begin position="1"/>
        <end position="20"/>
    </location>
</feature>
<evidence type="ECO:0000256" key="14">
    <source>
        <dbReference type="ARBA" id="ARBA00023288"/>
    </source>
</evidence>
<dbReference type="GO" id="GO:0046872">
    <property type="term" value="F:metal ion binding"/>
    <property type="evidence" value="ECO:0007669"/>
    <property type="project" value="UniProtKB-UniRule"/>
</dbReference>
<evidence type="ECO:0000256" key="7">
    <source>
        <dbReference type="ARBA" id="ARBA00022622"/>
    </source>
</evidence>
<gene>
    <name evidence="19" type="ORF">FE257_011702</name>
</gene>
<evidence type="ECO:0000256" key="4">
    <source>
        <dbReference type="ARBA" id="ARBA00022475"/>
    </source>
</evidence>
<organism evidence="19 20">
    <name type="scientific">Aspergillus nanangensis</name>
    <dbReference type="NCBI Taxonomy" id="2582783"/>
    <lineage>
        <taxon>Eukaryota</taxon>
        <taxon>Fungi</taxon>
        <taxon>Dikarya</taxon>
        <taxon>Ascomycota</taxon>
        <taxon>Pezizomycotina</taxon>
        <taxon>Eurotiomycetes</taxon>
        <taxon>Eurotiomycetidae</taxon>
        <taxon>Eurotiales</taxon>
        <taxon>Aspergillaceae</taxon>
        <taxon>Aspergillus</taxon>
        <taxon>Aspergillus subgen. Circumdati</taxon>
    </lineage>
</organism>
<protein>
    <recommendedName>
        <fullName evidence="18">CFEM domain-containing protein</fullName>
    </recommendedName>
</protein>
<dbReference type="SMART" id="SM00747">
    <property type="entry name" value="CFEM"/>
    <property type="match status" value="1"/>
</dbReference>
<evidence type="ECO:0000256" key="12">
    <source>
        <dbReference type="ARBA" id="ARBA00023157"/>
    </source>
</evidence>
<evidence type="ECO:0000256" key="9">
    <source>
        <dbReference type="ARBA" id="ARBA00022729"/>
    </source>
</evidence>
<name>A0AAD4CVL6_ASPNN</name>
<keyword evidence="6 15" id="KW-0349">Heme</keyword>
<feature type="binding site" description="axial binding residue" evidence="15">
    <location>
        <position position="47"/>
    </location>
    <ligand>
        <name>heme</name>
        <dbReference type="ChEBI" id="CHEBI:30413"/>
    </ligand>
    <ligandPart>
        <name>Fe</name>
        <dbReference type="ChEBI" id="CHEBI:18248"/>
    </ligandPart>
</feature>
<dbReference type="GO" id="GO:0098552">
    <property type="term" value="C:side of membrane"/>
    <property type="evidence" value="ECO:0007669"/>
    <property type="project" value="UniProtKB-KW"/>
</dbReference>
<evidence type="ECO:0000259" key="18">
    <source>
        <dbReference type="PROSITE" id="PS52012"/>
    </source>
</evidence>
<sequence length="199" mass="20302">MVMHPSYIFTFLLLAGLAWCQLPFVPSCSLECFLKALGSDGCSKLTDFACHCQKPALVGTMTPCVKEKCGIPDRISVSNVVVSQCSEVGHPISIPPIEGATTTTSAGTTSASASTSSPKPGSTTASVTLPTVSSTPLVPTKSSPVPSSSHRVPSSSVSQSAPSSSHASASTPTYTGAANLAERNTFGAMMVVAAAVYIM</sequence>
<proteinExistence type="inferred from homology"/>
<dbReference type="GO" id="GO:0005886">
    <property type="term" value="C:plasma membrane"/>
    <property type="evidence" value="ECO:0007669"/>
    <property type="project" value="UniProtKB-SubCell"/>
</dbReference>
<reference evidence="19" key="1">
    <citation type="journal article" date="2019" name="Beilstein J. Org. Chem.">
        <title>Nanangenines: drimane sesquiterpenoids as the dominant metabolite cohort of a novel Australian fungus, Aspergillus nanangensis.</title>
        <authorList>
            <person name="Lacey H.J."/>
            <person name="Gilchrist C.L.M."/>
            <person name="Crombie A."/>
            <person name="Kalaitzis J.A."/>
            <person name="Vuong D."/>
            <person name="Rutledge P.J."/>
            <person name="Turner P."/>
            <person name="Pitt J.I."/>
            <person name="Lacey E."/>
            <person name="Chooi Y.H."/>
            <person name="Piggott A.M."/>
        </authorList>
    </citation>
    <scope>NUCLEOTIDE SEQUENCE</scope>
    <source>
        <strain evidence="19">MST-FP2251</strain>
    </source>
</reference>
<keyword evidence="4" id="KW-1003">Cell membrane</keyword>
<keyword evidence="13" id="KW-0325">Glycoprotein</keyword>
<comment type="similarity">
    <text evidence="3">Belongs to the RBT5 family.</text>
</comment>
<evidence type="ECO:0000256" key="17">
    <source>
        <dbReference type="SAM" id="SignalP"/>
    </source>
</evidence>
<dbReference type="EMBL" id="VCAU01000008">
    <property type="protein sequence ID" value="KAF9893272.1"/>
    <property type="molecule type" value="Genomic_DNA"/>
</dbReference>
<dbReference type="GO" id="GO:0005576">
    <property type="term" value="C:extracellular region"/>
    <property type="evidence" value="ECO:0007669"/>
    <property type="project" value="UniProtKB-SubCell"/>
</dbReference>
<evidence type="ECO:0000256" key="13">
    <source>
        <dbReference type="ARBA" id="ARBA00023180"/>
    </source>
</evidence>
<evidence type="ECO:0000256" key="3">
    <source>
        <dbReference type="ARBA" id="ARBA00010031"/>
    </source>
</evidence>
<evidence type="ECO:0000256" key="8">
    <source>
        <dbReference type="ARBA" id="ARBA00022723"/>
    </source>
</evidence>
<keyword evidence="20" id="KW-1185">Reference proteome</keyword>
<feature type="region of interest" description="Disordered" evidence="16">
    <location>
        <begin position="96"/>
        <end position="172"/>
    </location>
</feature>
<keyword evidence="7" id="KW-0336">GPI-anchor</keyword>
<keyword evidence="5" id="KW-0964">Secreted</keyword>
<feature type="compositionally biased region" description="Low complexity" evidence="16">
    <location>
        <begin position="99"/>
        <end position="172"/>
    </location>
</feature>
<evidence type="ECO:0000313" key="19">
    <source>
        <dbReference type="EMBL" id="KAF9893272.1"/>
    </source>
</evidence>
<evidence type="ECO:0000256" key="11">
    <source>
        <dbReference type="ARBA" id="ARBA00023136"/>
    </source>
</evidence>
<keyword evidence="9 17" id="KW-0732">Signal</keyword>
<evidence type="ECO:0000256" key="5">
    <source>
        <dbReference type="ARBA" id="ARBA00022525"/>
    </source>
</evidence>
<evidence type="ECO:0000313" key="20">
    <source>
        <dbReference type="Proteomes" id="UP001194746"/>
    </source>
</evidence>
<keyword evidence="14" id="KW-0449">Lipoprotein</keyword>